<evidence type="ECO:0000256" key="2">
    <source>
        <dbReference type="SAM" id="MobiDB-lite"/>
    </source>
</evidence>
<dbReference type="InterPro" id="IPR004146">
    <property type="entry name" value="DC1"/>
</dbReference>
<gene>
    <name evidence="6" type="ORF">ISN45_Aa06g029980</name>
</gene>
<feature type="domain" description="Retrovirus-related Pol polyprotein from transposon TNT 1-94-like beta-barrel" evidence="5">
    <location>
        <begin position="414"/>
        <end position="486"/>
    </location>
</feature>
<evidence type="ECO:0000259" key="5">
    <source>
        <dbReference type="Pfam" id="PF22936"/>
    </source>
</evidence>
<dbReference type="InterPro" id="IPR013103">
    <property type="entry name" value="RVT_2"/>
</dbReference>
<feature type="compositionally biased region" description="Basic and acidic residues" evidence="2">
    <location>
        <begin position="315"/>
        <end position="327"/>
    </location>
</feature>
<name>A0A8T1Z1U6_9BRAS</name>
<evidence type="ECO:0000313" key="7">
    <source>
        <dbReference type="Proteomes" id="UP000694240"/>
    </source>
</evidence>
<dbReference type="InterPro" id="IPR054722">
    <property type="entry name" value="PolX-like_BBD"/>
</dbReference>
<dbReference type="Pfam" id="PF03107">
    <property type="entry name" value="C1_2"/>
    <property type="match status" value="3"/>
</dbReference>
<dbReference type="PANTHER" id="PTHR32410">
    <property type="entry name" value="CYSTEINE/HISTIDINE-RICH C1 DOMAIN FAMILY PROTEIN"/>
    <property type="match status" value="1"/>
</dbReference>
<keyword evidence="1" id="KW-0677">Repeat</keyword>
<dbReference type="InterPro" id="IPR053192">
    <property type="entry name" value="Vacuole_Formation_Reg"/>
</dbReference>
<reference evidence="6 7" key="1">
    <citation type="submission" date="2020-12" db="EMBL/GenBank/DDBJ databases">
        <title>Concerted genomic and epigenomic changes stabilize Arabidopsis allopolyploids.</title>
        <authorList>
            <person name="Chen Z."/>
        </authorList>
    </citation>
    <scope>NUCLEOTIDE SEQUENCE [LARGE SCALE GENOMIC DNA]</scope>
    <source>
        <strain evidence="6">Allo738</strain>
        <tissue evidence="6">Leaf</tissue>
    </source>
</reference>
<feature type="region of interest" description="Disordered" evidence="2">
    <location>
        <begin position="315"/>
        <end position="352"/>
    </location>
</feature>
<protein>
    <submittedName>
        <fullName evidence="6">DC1</fullName>
    </submittedName>
</protein>
<sequence>MCLCVLTTGAPDHTDPKCHICGKNTKRLLYHCSICKLNLDIDCMVDDMCARANLNMSWHHHPRLLLDFNCKMLCKVCGHSDGYGFFCPRCKLMVHDKCVSVFDSLEITHPFHVRHPLKLLTEGAPDYIDPECHVCGRDTESFLYHCDICKFNLDMVCVVEYHRQHTVTPVALSNLKVHAHTLTLIPRLIYFVCDACGTEGDRTPYVSLQCDLMFFHQDCASFPLVIYVNRREHRVSYTYPLGPGEWNCEICLEDIDWSYGAYSCSLCPTYALHSRCATRNDVWDGEDLDGLPEEVEDSEPCKMNDDNTITHFAHEHNMSLGGDDKSKPTGNRGRGRGFDNQGRGRGGRGSGFRAHNAQFSHAVGASEIPNFTPEQWASFSNFVSNQKQHSASEKLSGKKAKLYFCGNDSRFDIIIDSGASHHMTGDINLLTDVTTIDPCPFTMPNGQLTWATRHGCLSLGGRLVLHRVFYAPHLSITLISVAQLLNDVASFVLFTRKFCEIQDRTSKTLIGAGKEHDGVYYYTGEVAVQAGFTVPSYANIKTFGTLCYARRIARNGDKFGARGIRCLFLGYPLDKKALLSSSTMAAPHPILFDDQPETGSLPTGGDTSATSDTALDTMPYVTYASHTMIDPSHTSPSSNSESSMTANDYPVSYNQAALHDIWCKSMGTEVDALERNHSWDITTLPPASRNWELHQMDVHNAFLHGDLNEEVYMKLPPGFTSSVPNQVCKLKKSLYVLVYVDDLIIGGNDIVLISKLKKYLGECFHMKDLGPLKYFLGIEVSRGKAGIYLSQRKYALDIFSECGLLGAKPAPSLMEHNHTLARAEGDFYTDPTSYRRLVGRLVYLSVTRPELSYCIHLLAQFMQHPRQKHWEAALRVVSYLKGSPGQGLLLSFDDDLALSAYCDSDHAACPLTRHSVSLFC</sequence>
<evidence type="ECO:0000256" key="1">
    <source>
        <dbReference type="ARBA" id="ARBA00022737"/>
    </source>
</evidence>
<dbReference type="PANTHER" id="PTHR32410:SF154">
    <property type="entry name" value="CHP-RICH ZINC FINGER PROTEIN-LIKE-RELATED"/>
    <property type="match status" value="1"/>
</dbReference>
<feature type="domain" description="DC1" evidence="3">
    <location>
        <begin position="111"/>
        <end position="158"/>
    </location>
</feature>
<evidence type="ECO:0000313" key="6">
    <source>
        <dbReference type="EMBL" id="KAG7552396.1"/>
    </source>
</evidence>
<feature type="domain" description="DC1" evidence="3">
    <location>
        <begin position="232"/>
        <end position="277"/>
    </location>
</feature>
<evidence type="ECO:0000259" key="4">
    <source>
        <dbReference type="Pfam" id="PF07727"/>
    </source>
</evidence>
<keyword evidence="7" id="KW-1185">Reference proteome</keyword>
<evidence type="ECO:0000259" key="3">
    <source>
        <dbReference type="Pfam" id="PF03107"/>
    </source>
</evidence>
<comment type="caution">
    <text evidence="6">The sequence shown here is derived from an EMBL/GenBank/DDBJ whole genome shotgun (WGS) entry which is preliminary data.</text>
</comment>
<dbReference type="Pfam" id="PF22936">
    <property type="entry name" value="Pol_BBD"/>
    <property type="match status" value="1"/>
</dbReference>
<dbReference type="Pfam" id="PF07727">
    <property type="entry name" value="RVT_2"/>
    <property type="match status" value="1"/>
</dbReference>
<proteinExistence type="predicted"/>
<accession>A0A8T1Z1U6</accession>
<dbReference type="EMBL" id="JAEFBK010000011">
    <property type="protein sequence ID" value="KAG7552396.1"/>
    <property type="molecule type" value="Genomic_DNA"/>
</dbReference>
<feature type="domain" description="Reverse transcriptase Ty1/copia-type" evidence="4">
    <location>
        <begin position="737"/>
        <end position="809"/>
    </location>
</feature>
<organism evidence="6 7">
    <name type="scientific">Arabidopsis thaliana x Arabidopsis arenosa</name>
    <dbReference type="NCBI Taxonomy" id="1240361"/>
    <lineage>
        <taxon>Eukaryota</taxon>
        <taxon>Viridiplantae</taxon>
        <taxon>Streptophyta</taxon>
        <taxon>Embryophyta</taxon>
        <taxon>Tracheophyta</taxon>
        <taxon>Spermatophyta</taxon>
        <taxon>Magnoliopsida</taxon>
        <taxon>eudicotyledons</taxon>
        <taxon>Gunneridae</taxon>
        <taxon>Pentapetalae</taxon>
        <taxon>rosids</taxon>
        <taxon>malvids</taxon>
        <taxon>Brassicales</taxon>
        <taxon>Brassicaceae</taxon>
        <taxon>Camelineae</taxon>
        <taxon>Arabidopsis</taxon>
    </lineage>
</organism>
<feature type="domain" description="DC1" evidence="3">
    <location>
        <begin position="177"/>
        <end position="220"/>
    </location>
</feature>
<dbReference type="AlphaFoldDB" id="A0A8T1Z1U6"/>
<dbReference type="Proteomes" id="UP000694240">
    <property type="component" value="Chromosome 11"/>
</dbReference>